<evidence type="ECO:0000256" key="3">
    <source>
        <dbReference type="ARBA" id="ARBA00022989"/>
    </source>
</evidence>
<dbReference type="Pfam" id="PF04547">
    <property type="entry name" value="Anoctamin"/>
    <property type="match status" value="1"/>
</dbReference>
<evidence type="ECO:0000313" key="8">
    <source>
        <dbReference type="Proteomes" id="UP000789572"/>
    </source>
</evidence>
<feature type="domain" description="Anoctamin transmembrane" evidence="6">
    <location>
        <begin position="1"/>
        <end position="395"/>
    </location>
</feature>
<feature type="transmembrane region" description="Helical" evidence="5">
    <location>
        <begin position="262"/>
        <end position="284"/>
    </location>
</feature>
<keyword evidence="4 5" id="KW-0472">Membrane</keyword>
<evidence type="ECO:0000313" key="7">
    <source>
        <dbReference type="EMBL" id="CAG8621701.1"/>
    </source>
</evidence>
<feature type="transmembrane region" description="Helical" evidence="5">
    <location>
        <begin position="60"/>
        <end position="84"/>
    </location>
</feature>
<reference evidence="7" key="1">
    <citation type="submission" date="2021-06" db="EMBL/GenBank/DDBJ databases">
        <authorList>
            <person name="Kallberg Y."/>
            <person name="Tangrot J."/>
            <person name="Rosling A."/>
        </authorList>
    </citation>
    <scope>NUCLEOTIDE SEQUENCE</scope>
    <source>
        <strain evidence="7">IA702</strain>
    </source>
</reference>
<evidence type="ECO:0000256" key="2">
    <source>
        <dbReference type="ARBA" id="ARBA00022692"/>
    </source>
</evidence>
<organism evidence="7 8">
    <name type="scientific">Paraglomus occultum</name>
    <dbReference type="NCBI Taxonomy" id="144539"/>
    <lineage>
        <taxon>Eukaryota</taxon>
        <taxon>Fungi</taxon>
        <taxon>Fungi incertae sedis</taxon>
        <taxon>Mucoromycota</taxon>
        <taxon>Glomeromycotina</taxon>
        <taxon>Glomeromycetes</taxon>
        <taxon>Paraglomerales</taxon>
        <taxon>Paraglomeraceae</taxon>
        <taxon>Paraglomus</taxon>
    </lineage>
</organism>
<feature type="transmembrane region" description="Helical" evidence="5">
    <location>
        <begin position="96"/>
        <end position="122"/>
    </location>
</feature>
<evidence type="ECO:0000256" key="4">
    <source>
        <dbReference type="ARBA" id="ARBA00023136"/>
    </source>
</evidence>
<feature type="transmembrane region" description="Helical" evidence="5">
    <location>
        <begin position="142"/>
        <end position="160"/>
    </location>
</feature>
<dbReference type="InterPro" id="IPR049452">
    <property type="entry name" value="Anoctamin_TM"/>
</dbReference>
<dbReference type="Proteomes" id="UP000789572">
    <property type="component" value="Unassembled WGS sequence"/>
</dbReference>
<dbReference type="EMBL" id="CAJVPJ010002453">
    <property type="protein sequence ID" value="CAG8621701.1"/>
    <property type="molecule type" value="Genomic_DNA"/>
</dbReference>
<keyword evidence="3 5" id="KW-1133">Transmembrane helix</keyword>
<feature type="transmembrane region" description="Helical" evidence="5">
    <location>
        <begin position="318"/>
        <end position="336"/>
    </location>
</feature>
<dbReference type="GO" id="GO:0005254">
    <property type="term" value="F:chloride channel activity"/>
    <property type="evidence" value="ECO:0007669"/>
    <property type="project" value="TreeGrafter"/>
</dbReference>
<evidence type="ECO:0000259" key="6">
    <source>
        <dbReference type="Pfam" id="PF04547"/>
    </source>
</evidence>
<accession>A0A9N9D0E0</accession>
<evidence type="ECO:0000256" key="5">
    <source>
        <dbReference type="SAM" id="Phobius"/>
    </source>
</evidence>
<dbReference type="InterPro" id="IPR007632">
    <property type="entry name" value="Anoctamin"/>
</dbReference>
<dbReference type="PANTHER" id="PTHR12308">
    <property type="entry name" value="ANOCTAMIN"/>
    <property type="match status" value="1"/>
</dbReference>
<comment type="subcellular location">
    <subcellularLocation>
        <location evidence="1">Membrane</location>
        <topology evidence="1">Multi-pass membrane protein</topology>
    </subcellularLocation>
</comment>
<keyword evidence="8" id="KW-1185">Reference proteome</keyword>
<name>A0A9N9D0E0_9GLOM</name>
<dbReference type="GO" id="GO:0005886">
    <property type="term" value="C:plasma membrane"/>
    <property type="evidence" value="ECO:0007669"/>
    <property type="project" value="TreeGrafter"/>
</dbReference>
<feature type="non-terminal residue" evidence="7">
    <location>
        <position position="451"/>
    </location>
</feature>
<dbReference type="AlphaFoldDB" id="A0A9N9D0E0"/>
<dbReference type="OrthoDB" id="296386at2759"/>
<dbReference type="PANTHER" id="PTHR12308:SF73">
    <property type="entry name" value="ANOCTAMIN"/>
    <property type="match status" value="1"/>
</dbReference>
<comment type="caution">
    <text evidence="7">The sequence shown here is derived from an EMBL/GenBank/DDBJ whole genome shotgun (WGS) entry which is preliminary data.</text>
</comment>
<feature type="transmembrane region" description="Helical" evidence="5">
    <location>
        <begin position="356"/>
        <end position="381"/>
    </location>
</feature>
<evidence type="ECO:0000256" key="1">
    <source>
        <dbReference type="ARBA" id="ARBA00004141"/>
    </source>
</evidence>
<protein>
    <submittedName>
        <fullName evidence="7">10952_t:CDS:1</fullName>
    </submittedName>
</protein>
<gene>
    <name evidence="7" type="ORF">POCULU_LOCUS8452</name>
</gene>
<proteinExistence type="predicted"/>
<keyword evidence="2 5" id="KW-0812">Transmembrane</keyword>
<sequence>TCFLETWKRYNAALQFDWDVLEFEKEELPRPEFVGTMVRKSPITFKQEIHFPFGKRLRKLFVSGMIVFVSICIVTVTIGVLLIYPQRLFAYGNAWGSVVVGLINLATVITLNMVYSQSAIWLTDFENHRTATSYEDSLTLKIYLFDFVNFYSALFYIMLFKQKFFHSDTDKDGCQFQSCLTELTIQLAIILIGKQAVGQFQELLLPWILRKFRKGAILAEMKAFEDKHKRSKRKDSEIPQWTQDDRLVSIHSEVRSEYEEMVVQFGFISLFATAFPLAPLFAFLNNLTEIRSDAYKYLVTNQRAVGHQAQDIGMWENILRVISLLAVLTNAGIIAFHSTYMRKQFDKYIDNNDQLLVARLLFMLIFEHAVFLLKLGFALLIPDVPKAVRIAIERENYMARIALEDEDPAADELEEAEEDDKKIYSLVGSLNLQKLKRVMHHNHVYFHEKSQ</sequence>